<dbReference type="NCBIfam" id="NF037995">
    <property type="entry name" value="TRAP_S1"/>
    <property type="match status" value="1"/>
</dbReference>
<dbReference type="RefSeq" id="WP_283174488.1">
    <property type="nucleotide sequence ID" value="NZ_JAPNOA010000039.1"/>
</dbReference>
<gene>
    <name evidence="3" type="ORF">OUO13_13880</name>
</gene>
<dbReference type="Gene3D" id="3.40.190.170">
    <property type="entry name" value="Bacterial extracellular solute-binding protein, family 7"/>
    <property type="match status" value="1"/>
</dbReference>
<feature type="chain" id="PRO_5040972102" evidence="2">
    <location>
        <begin position="26"/>
        <end position="353"/>
    </location>
</feature>
<protein>
    <submittedName>
        <fullName evidence="3">TRAP transporter substrate-binding protein</fullName>
    </submittedName>
</protein>
<dbReference type="Pfam" id="PF03480">
    <property type="entry name" value="DctP"/>
    <property type="match status" value="1"/>
</dbReference>
<dbReference type="SUPFAM" id="SSF53850">
    <property type="entry name" value="Periplasmic binding protein-like II"/>
    <property type="match status" value="1"/>
</dbReference>
<feature type="signal peptide" evidence="2">
    <location>
        <begin position="1"/>
        <end position="25"/>
    </location>
</feature>
<evidence type="ECO:0000256" key="2">
    <source>
        <dbReference type="SAM" id="SignalP"/>
    </source>
</evidence>
<dbReference type="PANTHER" id="PTHR33376:SF15">
    <property type="entry name" value="BLL6794 PROTEIN"/>
    <property type="match status" value="1"/>
</dbReference>
<sequence length="353" mass="38829">MKNNRTLRTLGISLVTLLASQFSQAADAEFNLKLHHLLPPMSEVHTDILQPWADNIMKESGGRIHIDLYPAMQLGGKPAQLFDQARTGVADITWTVAGYTPGRFPKADVFELPFMAASAEATSQAIQTYADKEMKGDFDEVKLLAIHTNGTGVFHSRDHAIRSLDDLKGLKVRAPNKSIAEALDLMGASPTFIPAPQLPSALSKGVIDVAALSYDVVKPLKVHELVKSHTRFGGDRGLYAQVFLFTMNKQTYEKLPDDLKAVIDRNSGLPLAAWMGRELDKMEQTGMDIVKTTSNETIVLGNDETQRCQELVKPVVANWISDMNAQNLDGQHLYQEANELINQFSGSKTAAVE</sequence>
<dbReference type="AlphaFoldDB" id="A0A9X3EGF7"/>
<accession>A0A9X3EGF7</accession>
<reference evidence="3" key="1">
    <citation type="submission" date="2022-11" db="EMBL/GenBank/DDBJ databases">
        <title>Parathalassolutuus dongxingensis gen. nov., sp. nov., a novel member of family Oceanospirillaceae isolated from a coastal shrimp pond in Guangxi, China.</title>
        <authorList>
            <person name="Chen H."/>
        </authorList>
    </citation>
    <scope>NUCLEOTIDE SEQUENCE</scope>
    <source>
        <strain evidence="3">G-43</strain>
    </source>
</reference>
<dbReference type="GO" id="GO:0055085">
    <property type="term" value="P:transmembrane transport"/>
    <property type="evidence" value="ECO:0007669"/>
    <property type="project" value="InterPro"/>
</dbReference>
<dbReference type="EMBL" id="JAPNOA010000039">
    <property type="protein sequence ID" value="MCY0966280.1"/>
    <property type="molecule type" value="Genomic_DNA"/>
</dbReference>
<evidence type="ECO:0000313" key="4">
    <source>
        <dbReference type="Proteomes" id="UP001150830"/>
    </source>
</evidence>
<comment type="caution">
    <text evidence="3">The sequence shown here is derived from an EMBL/GenBank/DDBJ whole genome shotgun (WGS) entry which is preliminary data.</text>
</comment>
<evidence type="ECO:0000256" key="1">
    <source>
        <dbReference type="ARBA" id="ARBA00022729"/>
    </source>
</evidence>
<dbReference type="CDD" id="cd13665">
    <property type="entry name" value="PBP2_TRAP_Dctp3_4"/>
    <property type="match status" value="1"/>
</dbReference>
<dbReference type="InterPro" id="IPR018389">
    <property type="entry name" value="DctP_fam"/>
</dbReference>
<keyword evidence="4" id="KW-1185">Reference proteome</keyword>
<dbReference type="InterPro" id="IPR038404">
    <property type="entry name" value="TRAP_DctP_sf"/>
</dbReference>
<keyword evidence="1 2" id="KW-0732">Signal</keyword>
<organism evidence="3 4">
    <name type="scientific">Parathalassolituus penaei</name>
    <dbReference type="NCBI Taxonomy" id="2997323"/>
    <lineage>
        <taxon>Bacteria</taxon>
        <taxon>Pseudomonadati</taxon>
        <taxon>Pseudomonadota</taxon>
        <taxon>Gammaproteobacteria</taxon>
        <taxon>Oceanospirillales</taxon>
        <taxon>Oceanospirillaceae</taxon>
        <taxon>Parathalassolituus</taxon>
    </lineage>
</organism>
<dbReference type="Proteomes" id="UP001150830">
    <property type="component" value="Unassembled WGS sequence"/>
</dbReference>
<name>A0A9X3EGF7_9GAMM</name>
<evidence type="ECO:0000313" key="3">
    <source>
        <dbReference type="EMBL" id="MCY0966280.1"/>
    </source>
</evidence>
<dbReference type="PANTHER" id="PTHR33376">
    <property type="match status" value="1"/>
</dbReference>
<proteinExistence type="predicted"/>